<dbReference type="InterPro" id="IPR003439">
    <property type="entry name" value="ABC_transporter-like_ATP-bd"/>
</dbReference>
<organism evidence="5 6">
    <name type="scientific">Niallia alba</name>
    <dbReference type="NCBI Taxonomy" id="2729105"/>
    <lineage>
        <taxon>Bacteria</taxon>
        <taxon>Bacillati</taxon>
        <taxon>Bacillota</taxon>
        <taxon>Bacilli</taxon>
        <taxon>Bacillales</taxon>
        <taxon>Bacillaceae</taxon>
        <taxon>Niallia</taxon>
    </lineage>
</organism>
<dbReference type="Pfam" id="PF00005">
    <property type="entry name" value="ABC_tran"/>
    <property type="match status" value="1"/>
</dbReference>
<dbReference type="PANTHER" id="PTHR42939:SF1">
    <property type="entry name" value="ABC TRANSPORTER ATP-BINDING PROTEIN ALBC-RELATED"/>
    <property type="match status" value="1"/>
</dbReference>
<evidence type="ECO:0000256" key="3">
    <source>
        <dbReference type="ARBA" id="ARBA00022840"/>
    </source>
</evidence>
<proteinExistence type="predicted"/>
<dbReference type="PROSITE" id="PS50893">
    <property type="entry name" value="ABC_TRANSPORTER_2"/>
    <property type="match status" value="1"/>
</dbReference>
<evidence type="ECO:0000259" key="4">
    <source>
        <dbReference type="PROSITE" id="PS50893"/>
    </source>
</evidence>
<sequence>MNSILEFQNVKKIIEGKPILKNISFVVPKRKIVAFLGPNGAGKTTTLKIAAGLLEHESGQIIINENEKSLYKSTNPVMFIPDYPLLYEELTGFEYVEMMIDMFQIKKKNPYESLYRYDMDDELHKKVKDLSLGNKKKIALFTTLLSNPSLLLLDEFISGIDPINMKIIKAILLDYVNNGNAILLSTHQLEVAQHFCDTLILINNGEILEDNLSITLVTENHSTLEDYFISTLKTNGGK</sequence>
<dbReference type="SMART" id="SM00382">
    <property type="entry name" value="AAA"/>
    <property type="match status" value="1"/>
</dbReference>
<dbReference type="SUPFAM" id="SSF52540">
    <property type="entry name" value="P-loop containing nucleoside triphosphate hydrolases"/>
    <property type="match status" value="1"/>
</dbReference>
<dbReference type="Proteomes" id="UP000588491">
    <property type="component" value="Unassembled WGS sequence"/>
</dbReference>
<comment type="caution">
    <text evidence="5">The sequence shown here is derived from an EMBL/GenBank/DDBJ whole genome shotgun (WGS) entry which is preliminary data.</text>
</comment>
<keyword evidence="2" id="KW-0547">Nucleotide-binding</keyword>
<name>A0A7Y0KC43_9BACI</name>
<keyword evidence="1" id="KW-0813">Transport</keyword>
<dbReference type="PANTHER" id="PTHR42939">
    <property type="entry name" value="ABC TRANSPORTER ATP-BINDING PROTEIN ALBC-RELATED"/>
    <property type="match status" value="1"/>
</dbReference>
<dbReference type="AlphaFoldDB" id="A0A7Y0KC43"/>
<dbReference type="RefSeq" id="WP_016204771.1">
    <property type="nucleotide sequence ID" value="NZ_JABBPK010000001.1"/>
</dbReference>
<dbReference type="EMBL" id="JABBPK010000001">
    <property type="protein sequence ID" value="NMO79722.1"/>
    <property type="molecule type" value="Genomic_DNA"/>
</dbReference>
<evidence type="ECO:0000256" key="2">
    <source>
        <dbReference type="ARBA" id="ARBA00022741"/>
    </source>
</evidence>
<evidence type="ECO:0000256" key="1">
    <source>
        <dbReference type="ARBA" id="ARBA00022448"/>
    </source>
</evidence>
<gene>
    <name evidence="5" type="ORF">HHU08_22595</name>
</gene>
<reference evidence="5 6" key="1">
    <citation type="submission" date="2020-04" db="EMBL/GenBank/DDBJ databases">
        <title>Bacillus sp. UniB3 isolated from commercial digestive syrup.</title>
        <authorList>
            <person name="Thorat V."/>
            <person name="Kirdat K."/>
            <person name="Tiwarekar B."/>
            <person name="Yadav A."/>
        </authorList>
    </citation>
    <scope>NUCLEOTIDE SEQUENCE [LARGE SCALE GENOMIC DNA]</scope>
    <source>
        <strain evidence="5 6">UniB3</strain>
    </source>
</reference>
<accession>A0A7Y0KC43</accession>
<dbReference type="InterPro" id="IPR027417">
    <property type="entry name" value="P-loop_NTPase"/>
</dbReference>
<dbReference type="InterPro" id="IPR003593">
    <property type="entry name" value="AAA+_ATPase"/>
</dbReference>
<evidence type="ECO:0000313" key="6">
    <source>
        <dbReference type="Proteomes" id="UP000588491"/>
    </source>
</evidence>
<protein>
    <submittedName>
        <fullName evidence="5">ABC transporter ATP-binding protein</fullName>
    </submittedName>
</protein>
<dbReference type="InterPro" id="IPR051782">
    <property type="entry name" value="ABC_Transporter_VariousFunc"/>
</dbReference>
<dbReference type="GO" id="GO:0016887">
    <property type="term" value="F:ATP hydrolysis activity"/>
    <property type="evidence" value="ECO:0007669"/>
    <property type="project" value="InterPro"/>
</dbReference>
<feature type="domain" description="ABC transporter" evidence="4">
    <location>
        <begin position="5"/>
        <end position="229"/>
    </location>
</feature>
<evidence type="ECO:0000313" key="5">
    <source>
        <dbReference type="EMBL" id="NMO79722.1"/>
    </source>
</evidence>
<keyword evidence="6" id="KW-1185">Reference proteome</keyword>
<keyword evidence="3 5" id="KW-0067">ATP-binding</keyword>
<dbReference type="GO" id="GO:0005524">
    <property type="term" value="F:ATP binding"/>
    <property type="evidence" value="ECO:0007669"/>
    <property type="project" value="UniProtKB-KW"/>
</dbReference>
<dbReference type="Gene3D" id="3.40.50.300">
    <property type="entry name" value="P-loop containing nucleotide triphosphate hydrolases"/>
    <property type="match status" value="1"/>
</dbReference>